<protein>
    <recommendedName>
        <fullName evidence="3">FXSXX-COOH protein</fullName>
    </recommendedName>
</protein>
<evidence type="ECO:0008006" key="3">
    <source>
        <dbReference type="Google" id="ProtNLM"/>
    </source>
</evidence>
<accession>A0A1G9LUT3</accession>
<dbReference type="STRING" id="683260.SAMN05421874_12640"/>
<dbReference type="EMBL" id="FNFB01000026">
    <property type="protein sequence ID" value="SDL65852.1"/>
    <property type="molecule type" value="Genomic_DNA"/>
</dbReference>
<gene>
    <name evidence="1" type="ORF">SAMN05421874_12640</name>
</gene>
<evidence type="ECO:0000313" key="1">
    <source>
        <dbReference type="EMBL" id="SDL65852.1"/>
    </source>
</evidence>
<keyword evidence="2" id="KW-1185">Reference proteome</keyword>
<reference evidence="1 2" key="1">
    <citation type="submission" date="2016-10" db="EMBL/GenBank/DDBJ databases">
        <authorList>
            <person name="de Groot N.N."/>
        </authorList>
    </citation>
    <scope>NUCLEOTIDE SEQUENCE [LARGE SCALE GENOMIC DNA]</scope>
    <source>
        <strain evidence="1 2">CGMCC 4.5681</strain>
    </source>
</reference>
<dbReference type="RefSeq" id="WP_143022273.1">
    <property type="nucleotide sequence ID" value="NZ_FNFB01000026.1"/>
</dbReference>
<name>A0A1G9LUT3_9ACTN</name>
<dbReference type="Proteomes" id="UP000198683">
    <property type="component" value="Unassembled WGS sequence"/>
</dbReference>
<organism evidence="1 2">
    <name type="scientific">Nonomuraea maritima</name>
    <dbReference type="NCBI Taxonomy" id="683260"/>
    <lineage>
        <taxon>Bacteria</taxon>
        <taxon>Bacillati</taxon>
        <taxon>Actinomycetota</taxon>
        <taxon>Actinomycetes</taxon>
        <taxon>Streptosporangiales</taxon>
        <taxon>Streptosporangiaceae</taxon>
        <taxon>Nonomuraea</taxon>
    </lineage>
</organism>
<dbReference type="AlphaFoldDB" id="A0A1G9LUT3"/>
<proteinExistence type="predicted"/>
<sequence length="60" mass="6461">MAEPAHAVGTGLAELTDLTLLQLTTLDDTTLDTVVARILGRNGPRDRLWQKNDGDAPCDD</sequence>
<evidence type="ECO:0000313" key="2">
    <source>
        <dbReference type="Proteomes" id="UP000198683"/>
    </source>
</evidence>